<dbReference type="InterPro" id="IPR011008">
    <property type="entry name" value="Dimeric_a/b-barrel"/>
</dbReference>
<evidence type="ECO:0000313" key="2">
    <source>
        <dbReference type="EMBL" id="PSJ31843.1"/>
    </source>
</evidence>
<dbReference type="Gene3D" id="3.30.70.100">
    <property type="match status" value="1"/>
</dbReference>
<dbReference type="Proteomes" id="UP000241434">
    <property type="component" value="Unassembled WGS sequence"/>
</dbReference>
<evidence type="ECO:0000313" key="3">
    <source>
        <dbReference type="Proteomes" id="UP000241434"/>
    </source>
</evidence>
<dbReference type="EMBL" id="JYGE01000003">
    <property type="protein sequence ID" value="PSJ31843.1"/>
    <property type="molecule type" value="Genomic_DNA"/>
</dbReference>
<reference evidence="2" key="1">
    <citation type="thesis" date="2015" institute="Rutgers" country="The State University of New Jersey, 14 College Farm Rd., New Brunswick, NJ, USA">
        <title>Ammonia toxicity in bacteria and its implications for treatment of and resource recovery from highly nitrogenous organic wastes.</title>
        <authorList>
            <person name="Luther A.K."/>
        </authorList>
    </citation>
    <scope>NUCLEOTIDE SEQUENCE</scope>
    <source>
        <strain evidence="2">RT-10B</strain>
    </source>
</reference>
<feature type="domain" description="Stress-response A/B barrel" evidence="1">
    <location>
        <begin position="1"/>
        <end position="95"/>
    </location>
</feature>
<keyword evidence="3" id="KW-1185">Reference proteome</keyword>
<dbReference type="OrthoDB" id="9808130at2"/>
<gene>
    <name evidence="2" type="ORF">UF10_04320</name>
</gene>
<organism evidence="2 3">
    <name type="scientific">Peptostreptococcus russellii</name>
    <dbReference type="NCBI Taxonomy" id="215200"/>
    <lineage>
        <taxon>Bacteria</taxon>
        <taxon>Bacillati</taxon>
        <taxon>Bacillota</taxon>
        <taxon>Clostridia</taxon>
        <taxon>Peptostreptococcales</taxon>
        <taxon>Peptostreptococcaceae</taxon>
        <taxon>Peptostreptococcus</taxon>
    </lineage>
</organism>
<dbReference type="PROSITE" id="PS51502">
    <property type="entry name" value="S_R_A_B_BARREL"/>
    <property type="match status" value="1"/>
</dbReference>
<comment type="caution">
    <text evidence="2">The sequence shown here is derived from an EMBL/GenBank/DDBJ whole genome shotgun (WGS) entry which is preliminary data.</text>
</comment>
<accession>A0A2P7Q1J4</accession>
<dbReference type="Pfam" id="PF07876">
    <property type="entry name" value="Dabb"/>
    <property type="match status" value="1"/>
</dbReference>
<dbReference type="SUPFAM" id="SSF54909">
    <property type="entry name" value="Dimeric alpha+beta barrel"/>
    <property type="match status" value="1"/>
</dbReference>
<protein>
    <recommendedName>
        <fullName evidence="1">Stress-response A/B barrel domain-containing protein</fullName>
    </recommendedName>
</protein>
<evidence type="ECO:0000259" key="1">
    <source>
        <dbReference type="PROSITE" id="PS51502"/>
    </source>
</evidence>
<name>A0A2P7Q1J4_9FIRM</name>
<sequence>MKHIVLFKFKRNENKKNLSKILTGTYEKLKNEFNVIKNYEFKLNCLENTDNMDIILFVDLGDDYILEDYIKHPAHQEFLKEFKAEGLVDKAVIDIQ</sequence>
<dbReference type="InterPro" id="IPR013097">
    <property type="entry name" value="Dabb"/>
</dbReference>
<proteinExistence type="predicted"/>
<dbReference type="AlphaFoldDB" id="A0A2P7Q1J4"/>
<dbReference type="RefSeq" id="WP_106776597.1">
    <property type="nucleotide sequence ID" value="NZ_JYGE01000003.1"/>
</dbReference>